<keyword evidence="2" id="KW-1185">Reference proteome</keyword>
<evidence type="ECO:0000313" key="2">
    <source>
        <dbReference type="Proteomes" id="UP001583280"/>
    </source>
</evidence>
<sequence>MRLYKLQAAAAHNSTVAGGQIFTPGFVVVNAPQPETPMGGDTLHIALDITANGRLPQPPYDESSPSLIHNVTLFLFSYKTGRNFTITNTTEAPDRNILTQELGSTVKHINWLWPECLVEDGRPQGNSSDRGVYNFSIHEHFRLNNEDRYTVFDQPISVTNSIPKNPLRPLCGEITNALLPPSNVSGDAGLGVLFAPGDSTVVLTSDGNGGLGTPKAEATPGDGLGSGAPMVSFRASAAMTSMLWSGALVFL</sequence>
<proteinExistence type="predicted"/>
<dbReference type="Proteomes" id="UP001583280">
    <property type="component" value="Unassembled WGS sequence"/>
</dbReference>
<comment type="caution">
    <text evidence="1">The sequence shown here is derived from an EMBL/GenBank/DDBJ whole genome shotgun (WGS) entry which is preliminary data.</text>
</comment>
<dbReference type="EMBL" id="JAWDJO010000336">
    <property type="protein sequence ID" value="KAL1887259.1"/>
    <property type="molecule type" value="Genomic_DNA"/>
</dbReference>
<organism evidence="1 2">
    <name type="scientific">Ceratocystis pirilliformis</name>
    <dbReference type="NCBI Taxonomy" id="259994"/>
    <lineage>
        <taxon>Eukaryota</taxon>
        <taxon>Fungi</taxon>
        <taxon>Dikarya</taxon>
        <taxon>Ascomycota</taxon>
        <taxon>Pezizomycotina</taxon>
        <taxon>Sordariomycetes</taxon>
        <taxon>Hypocreomycetidae</taxon>
        <taxon>Microascales</taxon>
        <taxon>Ceratocystidaceae</taxon>
        <taxon>Ceratocystis</taxon>
    </lineage>
</organism>
<reference evidence="1 2" key="1">
    <citation type="journal article" date="2024" name="IMA Fungus">
        <title>IMA Genome - F19 : A genome assembly and annotation guide to empower mycologists, including annotated draft genome sequences of Ceratocystis pirilliformis, Diaporthe australafricana, Fusarium ophioides, Paecilomyces lecythidis, and Sporothrix stenoceras.</title>
        <authorList>
            <person name="Aylward J."/>
            <person name="Wilson A.M."/>
            <person name="Visagie C.M."/>
            <person name="Spraker J."/>
            <person name="Barnes I."/>
            <person name="Buitendag C."/>
            <person name="Ceriani C."/>
            <person name="Del Mar Angel L."/>
            <person name="du Plessis D."/>
            <person name="Fuchs T."/>
            <person name="Gasser K."/>
            <person name="Kramer D."/>
            <person name="Li W."/>
            <person name="Munsamy K."/>
            <person name="Piso A."/>
            <person name="Price J.L."/>
            <person name="Sonnekus B."/>
            <person name="Thomas C."/>
            <person name="van der Nest A."/>
            <person name="van Dijk A."/>
            <person name="van Heerden A."/>
            <person name="van Vuuren N."/>
            <person name="Yilmaz N."/>
            <person name="Duong T.A."/>
            <person name="van der Merwe N.A."/>
            <person name="Wingfield M.J."/>
            <person name="Wingfield B.D."/>
        </authorList>
    </citation>
    <scope>NUCLEOTIDE SEQUENCE [LARGE SCALE GENOMIC DNA]</scope>
    <source>
        <strain evidence="1 2">CMW 12675</strain>
    </source>
</reference>
<gene>
    <name evidence="1" type="ORF">Cpir12675_006619</name>
</gene>
<name>A0ABR3YG12_9PEZI</name>
<accession>A0ABR3YG12</accession>
<protein>
    <submittedName>
        <fullName evidence="1">Uncharacterized protein</fullName>
    </submittedName>
</protein>
<evidence type="ECO:0000313" key="1">
    <source>
        <dbReference type="EMBL" id="KAL1887259.1"/>
    </source>
</evidence>